<keyword evidence="5" id="KW-0496">Mitochondrion</keyword>
<dbReference type="InterPro" id="IPR008984">
    <property type="entry name" value="SMAD_FHA_dom_sf"/>
</dbReference>
<feature type="compositionally biased region" description="Low complexity" evidence="6">
    <location>
        <begin position="11"/>
        <end position="20"/>
    </location>
</feature>
<accession>A0AAD4SWW5</accession>
<evidence type="ECO:0000256" key="5">
    <source>
        <dbReference type="ARBA" id="ARBA00023128"/>
    </source>
</evidence>
<dbReference type="GO" id="GO:0016887">
    <property type="term" value="F:ATP hydrolysis activity"/>
    <property type="evidence" value="ECO:0007669"/>
    <property type="project" value="InterPro"/>
</dbReference>
<organism evidence="8 9">
    <name type="scientific">Papaver atlanticum</name>
    <dbReference type="NCBI Taxonomy" id="357466"/>
    <lineage>
        <taxon>Eukaryota</taxon>
        <taxon>Viridiplantae</taxon>
        <taxon>Streptophyta</taxon>
        <taxon>Embryophyta</taxon>
        <taxon>Tracheophyta</taxon>
        <taxon>Spermatophyta</taxon>
        <taxon>Magnoliopsida</taxon>
        <taxon>Ranunculales</taxon>
        <taxon>Papaveraceae</taxon>
        <taxon>Papaveroideae</taxon>
        <taxon>Papaver</taxon>
    </lineage>
</organism>
<dbReference type="PANTHER" id="PTHR45644">
    <property type="entry name" value="AAA ATPASE, PUTATIVE (AFU_ORTHOLOGUE AFUA_2G12920)-RELATED-RELATED"/>
    <property type="match status" value="1"/>
</dbReference>
<comment type="caution">
    <text evidence="8">The sequence shown here is derived from an EMBL/GenBank/DDBJ whole genome shotgun (WGS) entry which is preliminary data.</text>
</comment>
<keyword evidence="2" id="KW-0547">Nucleotide-binding</keyword>
<dbReference type="AlphaFoldDB" id="A0AAD4SWW5"/>
<gene>
    <name evidence="8" type="ORF">MKW98_023574</name>
</gene>
<dbReference type="InterPro" id="IPR003960">
    <property type="entry name" value="ATPase_AAA_CS"/>
</dbReference>
<evidence type="ECO:0000313" key="9">
    <source>
        <dbReference type="Proteomes" id="UP001202328"/>
    </source>
</evidence>
<dbReference type="Gene3D" id="3.40.50.300">
    <property type="entry name" value="P-loop containing nucleotide triphosphate hydrolases"/>
    <property type="match status" value="1"/>
</dbReference>
<dbReference type="InterPro" id="IPR056653">
    <property type="entry name" value="DUF7751"/>
</dbReference>
<dbReference type="PROSITE" id="PS00674">
    <property type="entry name" value="AAA"/>
    <property type="match status" value="1"/>
</dbReference>
<dbReference type="InterPro" id="IPR051701">
    <property type="entry name" value="Mito_OM_Translocase_MSP1"/>
</dbReference>
<feature type="domain" description="AAA+ ATPase" evidence="7">
    <location>
        <begin position="885"/>
        <end position="1022"/>
    </location>
</feature>
<dbReference type="InterPro" id="IPR003593">
    <property type="entry name" value="AAA+_ATPase"/>
</dbReference>
<feature type="non-terminal residue" evidence="8">
    <location>
        <position position="1081"/>
    </location>
</feature>
<dbReference type="SMART" id="SM00382">
    <property type="entry name" value="AAA"/>
    <property type="match status" value="1"/>
</dbReference>
<keyword evidence="3" id="KW-0472">Membrane</keyword>
<comment type="subcellular location">
    <subcellularLocation>
        <location evidence="1">Mitochondrion outer membrane</location>
        <topology evidence="1">Single-pass membrane protein</topology>
    </subcellularLocation>
</comment>
<protein>
    <recommendedName>
        <fullName evidence="7">AAA+ ATPase domain-containing protein</fullName>
    </recommendedName>
</protein>
<evidence type="ECO:0000256" key="4">
    <source>
        <dbReference type="ARBA" id="ARBA00022840"/>
    </source>
</evidence>
<proteinExistence type="predicted"/>
<dbReference type="Pfam" id="PF17862">
    <property type="entry name" value="AAA_lid_3"/>
    <property type="match status" value="1"/>
</dbReference>
<feature type="region of interest" description="Disordered" evidence="6">
    <location>
        <begin position="264"/>
        <end position="296"/>
    </location>
</feature>
<feature type="compositionally biased region" description="Polar residues" evidence="6">
    <location>
        <begin position="322"/>
        <end position="333"/>
    </location>
</feature>
<evidence type="ECO:0000313" key="8">
    <source>
        <dbReference type="EMBL" id="KAI3927973.1"/>
    </source>
</evidence>
<evidence type="ECO:0000256" key="3">
    <source>
        <dbReference type="ARBA" id="ARBA00022787"/>
    </source>
</evidence>
<evidence type="ECO:0000256" key="1">
    <source>
        <dbReference type="ARBA" id="ARBA00004572"/>
    </source>
</evidence>
<dbReference type="Pfam" id="PF00004">
    <property type="entry name" value="AAA"/>
    <property type="match status" value="1"/>
</dbReference>
<name>A0AAD4SWW5_9MAGN</name>
<dbReference type="PANTHER" id="PTHR45644:SF73">
    <property type="entry name" value="AAA-TYPE ATPASE FAMILY PROTEIN"/>
    <property type="match status" value="1"/>
</dbReference>
<evidence type="ECO:0000259" key="7">
    <source>
        <dbReference type="SMART" id="SM00382"/>
    </source>
</evidence>
<keyword evidence="4" id="KW-0067">ATP-binding</keyword>
<dbReference type="Gene3D" id="1.10.8.60">
    <property type="match status" value="1"/>
</dbReference>
<feature type="region of interest" description="Disordered" evidence="6">
    <location>
        <begin position="1"/>
        <end position="92"/>
    </location>
</feature>
<feature type="compositionally biased region" description="Polar residues" evidence="6">
    <location>
        <begin position="76"/>
        <end position="86"/>
    </location>
</feature>
<dbReference type="Pfam" id="PF24933">
    <property type="entry name" value="DUF7751"/>
    <property type="match status" value="1"/>
</dbReference>
<dbReference type="GO" id="GO:0005524">
    <property type="term" value="F:ATP binding"/>
    <property type="evidence" value="ECO:0007669"/>
    <property type="project" value="UniProtKB-KW"/>
</dbReference>
<dbReference type="InterPro" id="IPR027417">
    <property type="entry name" value="P-loop_NTPase"/>
</dbReference>
<feature type="compositionally biased region" description="Polar residues" evidence="6">
    <location>
        <begin position="282"/>
        <end position="293"/>
    </location>
</feature>
<dbReference type="InterPro" id="IPR003959">
    <property type="entry name" value="ATPase_AAA_core"/>
</dbReference>
<dbReference type="EMBL" id="JAJJMB010007708">
    <property type="protein sequence ID" value="KAI3927973.1"/>
    <property type="molecule type" value="Genomic_DNA"/>
</dbReference>
<reference evidence="8" key="1">
    <citation type="submission" date="2022-04" db="EMBL/GenBank/DDBJ databases">
        <title>A functionally conserved STORR gene fusion in Papaver species that diverged 16.8 million years ago.</title>
        <authorList>
            <person name="Catania T."/>
        </authorList>
    </citation>
    <scope>NUCLEOTIDE SEQUENCE</scope>
    <source>
        <strain evidence="8">S-188037</strain>
    </source>
</reference>
<evidence type="ECO:0000256" key="6">
    <source>
        <dbReference type="SAM" id="MobiDB-lite"/>
    </source>
</evidence>
<keyword evidence="3" id="KW-1000">Mitochondrion outer membrane</keyword>
<evidence type="ECO:0000256" key="2">
    <source>
        <dbReference type="ARBA" id="ARBA00022741"/>
    </source>
</evidence>
<dbReference type="Gene3D" id="2.60.200.20">
    <property type="match status" value="1"/>
</dbReference>
<dbReference type="SUPFAM" id="SSF49879">
    <property type="entry name" value="SMAD/FHA domain"/>
    <property type="match status" value="1"/>
</dbReference>
<keyword evidence="9" id="KW-1185">Reference proteome</keyword>
<dbReference type="FunFam" id="3.40.50.300:FF:000416">
    <property type="entry name" value="p-loop nucleoside triphosphate hydrolase superfamily protein"/>
    <property type="match status" value="1"/>
</dbReference>
<feature type="region of interest" description="Disordered" evidence="6">
    <location>
        <begin position="309"/>
        <end position="333"/>
    </location>
</feature>
<dbReference type="GO" id="GO:0005741">
    <property type="term" value="C:mitochondrial outer membrane"/>
    <property type="evidence" value="ECO:0007669"/>
    <property type="project" value="UniProtKB-SubCell"/>
</dbReference>
<dbReference type="Proteomes" id="UP001202328">
    <property type="component" value="Unassembled WGS sequence"/>
</dbReference>
<sequence length="1081" mass="117183">MVETRSKSSSKRSFPSSNTSASGDASPSLSKRPKMDEALEEASSPNKVDDSGSLPTVAKTLGSSQDAREEVGVNPLQESDTTQKCNTDVVDDDKDKVFPLSTEKTAPNKASSKPPWGRLISQYSQNPSLLIKESPFSVGQNRYCGLWLKDPCVDQVLCTLRRITNVEKKGSDIVLLKVSGVQGTVQVNGKIYRKDTSLVLQEGDELVFSSSGKHAYMFQQLAIDNSGSQSVPAKGRNFGARSVGSRAATQEALVLTWLSNLASPHLPSPPQSDADAQRGNGRPSSGSEVSGSLTPDLGDNCLIKKCSSSGDKRAGVSAGVGKNSTENKSVPSAAQRQALEDSLRQGILCSDDIEVSFDSFPYYLSENTKNVLIATAHMHFKCGNFLEYSLALPTISSQILLSGPAGSEIYQENLVKALAKHFGTRLLIVDSLLLPGDTSPQDSKSSTKGPTLETSGVLRRVVKSYALCLKKQASILGAPALGSHNRGKQESSTALSKNYEFKIGDRVKYVGLPVSCPPYLPSRGPANGYRGKVIIPYAQESGAYKIGVRFDRIIQGGNDLAGLCETDHGFYCCANLLCLDNSRSDDLDKLVINEVFEIVCSESKSAGLILFLKDIKKSLGANSEAYTTLKHKLGNLPDNVIVIGSHTQMNNTAQKSHSGSSMFSSKLGQTSLLELAFPDNFRVGLNGRSKVITETAMQLTRLFSNKVTIQLPQDEDLLLDLKQQLDHDVETLTANSNIATIRSVLGRSGLECPDLEKICIKNITHTTENVKKIVGWALTHSLMNNSKASASGDKFLVSTESINYGLSLLESTQNKSSSTKKSLKDVVTENEFEKKLLADVIPPADIGISFDDIGALETVKGTLKELVMLPLQRPEVFSKGQLTKPCKGILLFGPPGTGKTMLAKAVATEAGANFINISMSSIASKWFGEGEKYVKAAFSLASKIAPSVLFVDEVDSMLGRRENPGEHQAMRKMKNEFMLNWDGLRTKDIERVLVLAATNRPFDLDEAVIRRLPRRLMVNLPDAPNREKILRVILAKEEMAPDVNLEVVANMTDGYSGSDLKNLCVTAAYCPIREILEKEKE</sequence>
<dbReference type="InterPro" id="IPR041569">
    <property type="entry name" value="AAA_lid_3"/>
</dbReference>
<dbReference type="SUPFAM" id="SSF52540">
    <property type="entry name" value="P-loop containing nucleoside triphosphate hydrolases"/>
    <property type="match status" value="1"/>
</dbReference>